<sequence>MSNQHNLSSLLSDFQSLPITLPREKLLELTSTALKSHINSKAQAAAQAFEAVRLEYHNSLVSQGLTTSEFKEVSIPTTFFPDHIFSPQNLESNQGDIAKWGKTLATHVESKFTKYLEGYPEDNHHLHPESLAAVSPGIIEEFLGLARAAIRYGMSSEAVTLMFQRLRAYAARYALLISQGEIAAAGPILAAIGEIIVAVVAVVAVVDLFFNVIYPSLLNVFSTQARMEHQQAVSRLQSEIEKAAQEQKDADDLIDELNKKQDQKKRQRDRDRKKREEEGKEKEKRKDYYYGVVERIDRVKKSSFKPHSPNGPPIDDIEEGFELRISAIQENTVADKLFAFLGSHSIPGTDLLAISKHDILTFSIYLDNLEKGIVEDAWVNFKSDLSNKEPATRSYDSIFNGFCYVEEHKPKLISGTHSRGIFGHFADSTWGYKGTVDTGSFKVDLPATALEMLQHIFDGLNTTENQMTRCAQLATTELVGISGGYKDPQLNSISTVLFGAPDAKPRAQLMIMGDIGQAAWSTIIGTKTNSIFETPSVLFISDYGYGKGLADLEDRIEDLIRFHPEVPLILSHWDSDHYRLATSHASKDLHSSTSSPDNRPWIAPKLKTGIVAQSLASRICRRKQLYEWTSDNDDRMTRGNIAIARCNPVHAGKPNDKNNNGALAILMGTDEDGYVLYPGDANFEAIPFLAEIDGKVKAVVATHHGSTRSLDNTHGTGSQIPHAVNQCALVVRGPDGQFKHFENEPVTLFSYGRGNSYGHSIQAVRQYYQNKGYKRFFATEELTGTGTGADSQVGITLVFDPDASGNPKKLSSKEMARYTSTQNLGLGPEKDVLVRKVTLPPAYAEEITLGPEANGLDIYAIPDSLGNIEQYFIMGSKITINAPLKVRCTADYPLRLAIHCHDLIINLPSPTTPLITFDVDSGPPWTGPAEAEQIGRVGNDAATGGFFDLRVTENWTIVSNGTTVFDSTNPNISSPQNLKIEYINGKGGTGQQGGRGRNGANGASSSDYLGQSGGDGFDGAQGGEPGRPGGYRASSIMATGPKIKHDNDEPKEITFSTIHSNYGLPGEPGRGGEGGKGGKGGVNGVWYNSGKMDGRSNQRQPDGFKGSEGMAGRRVDIPAVPVQAPQVTLYNSVQETENNILTVKY</sequence>
<comment type="caution">
    <text evidence="2">The sequence shown here is derived from an EMBL/GenBank/DDBJ whole genome shotgun (WGS) entry which is preliminary data.</text>
</comment>
<dbReference type="SUPFAM" id="SSF56281">
    <property type="entry name" value="Metallo-hydrolase/oxidoreductase"/>
    <property type="match status" value="1"/>
</dbReference>
<organism evidence="2 3">
    <name type="scientific">Arthrobotrys flagrans</name>
    <name type="common">Nematode-trapping fungus</name>
    <name type="synonym">Trichothecium flagrans</name>
    <dbReference type="NCBI Taxonomy" id="97331"/>
    <lineage>
        <taxon>Eukaryota</taxon>
        <taxon>Fungi</taxon>
        <taxon>Dikarya</taxon>
        <taxon>Ascomycota</taxon>
        <taxon>Pezizomycotina</taxon>
        <taxon>Orbiliomycetes</taxon>
        <taxon>Orbiliales</taxon>
        <taxon>Orbiliaceae</taxon>
        <taxon>Arthrobotrys</taxon>
    </lineage>
</organism>
<feature type="compositionally biased region" description="Basic and acidic residues" evidence="1">
    <location>
        <begin position="268"/>
        <end position="281"/>
    </location>
</feature>
<reference evidence="2 3" key="1">
    <citation type="submission" date="2019-01" db="EMBL/GenBank/DDBJ databases">
        <title>Intercellular communication is required for trap formation in the nematode-trapping fungus Duddingtonia flagrans.</title>
        <authorList>
            <person name="Youssar L."/>
            <person name="Wernet V."/>
            <person name="Hensel N."/>
            <person name="Hildebrandt H.-G."/>
            <person name="Fischer R."/>
        </authorList>
    </citation>
    <scope>NUCLEOTIDE SEQUENCE [LARGE SCALE GENOMIC DNA]</scope>
    <source>
        <strain evidence="2 3">CBS H-5679</strain>
    </source>
</reference>
<dbReference type="InterPro" id="IPR036866">
    <property type="entry name" value="RibonucZ/Hydroxyglut_hydro"/>
</dbReference>
<proteinExistence type="predicted"/>
<evidence type="ECO:0000256" key="1">
    <source>
        <dbReference type="SAM" id="MobiDB-lite"/>
    </source>
</evidence>
<dbReference type="RefSeq" id="XP_067491756.1">
    <property type="nucleotide sequence ID" value="XM_067633605.1"/>
</dbReference>
<dbReference type="Gene3D" id="3.60.15.10">
    <property type="entry name" value="Ribonuclease Z/Hydroxyacylglutathione hydrolase-like"/>
    <property type="match status" value="1"/>
</dbReference>
<feature type="compositionally biased region" description="Gly residues" evidence="1">
    <location>
        <begin position="985"/>
        <end position="999"/>
    </location>
</feature>
<feature type="region of interest" description="Disordered" evidence="1">
    <location>
        <begin position="982"/>
        <end position="1035"/>
    </location>
</feature>
<feature type="compositionally biased region" description="Basic and acidic residues" evidence="1">
    <location>
        <begin position="246"/>
        <end position="261"/>
    </location>
</feature>
<name>A0A437A4T8_ARTFL</name>
<keyword evidence="3" id="KW-1185">Reference proteome</keyword>
<dbReference type="OrthoDB" id="3235083at2759"/>
<gene>
    <name evidence="2" type="ORF">DFL_004500</name>
</gene>
<feature type="compositionally biased region" description="Gly residues" evidence="1">
    <location>
        <begin position="1066"/>
        <end position="1083"/>
    </location>
</feature>
<accession>A0A437A4T8</accession>
<feature type="region of interest" description="Disordered" evidence="1">
    <location>
        <begin position="246"/>
        <end position="281"/>
    </location>
</feature>
<feature type="region of interest" description="Disordered" evidence="1">
    <location>
        <begin position="1058"/>
        <end position="1110"/>
    </location>
</feature>
<evidence type="ECO:0000313" key="3">
    <source>
        <dbReference type="Proteomes" id="UP000283090"/>
    </source>
</evidence>
<dbReference type="EMBL" id="SAEB01000006">
    <property type="protein sequence ID" value="RVD86212.1"/>
    <property type="molecule type" value="Genomic_DNA"/>
</dbReference>
<protein>
    <submittedName>
        <fullName evidence="2">Uncharacterized protein</fullName>
    </submittedName>
</protein>
<dbReference type="Proteomes" id="UP000283090">
    <property type="component" value="Unassembled WGS sequence"/>
</dbReference>
<dbReference type="VEuPathDB" id="FungiDB:DFL_004500"/>
<dbReference type="GeneID" id="93586811"/>
<feature type="compositionally biased region" description="Gly residues" evidence="1">
    <location>
        <begin position="1011"/>
        <end position="1029"/>
    </location>
</feature>
<evidence type="ECO:0000313" key="2">
    <source>
        <dbReference type="EMBL" id="RVD86212.1"/>
    </source>
</evidence>
<dbReference type="AlphaFoldDB" id="A0A437A4T8"/>